<sequence length="278" mass="30902">MAVNKEEELYSPIKTYYENLGFTVKSEVLHCDLVAMKQDGSEAVVVEMKKTFNLALLLQGIERLRINDHVVLAIERNRKKSGAHNQRFSDITELCRMLGLGLMTVTFFKTKAPLIEMLCEPGEMPKRGIRRTRQARLLREFRERSGDYNVGGSTGRKLVTAYREKALRGAYALQQAGILSPSQLVALTGNPQTASMLRSNYYGWFEKVGRGQYQLTAAGALALAEYAEVIAEWKESFVLPPAPVPKEAKASKAPKATSKPKTSRRSTGKKATSLNSAL</sequence>
<reference evidence="3" key="1">
    <citation type="submission" date="2016-10" db="EMBL/GenBank/DDBJ databases">
        <authorList>
            <person name="Varghese N."/>
            <person name="Submissions S."/>
        </authorList>
    </citation>
    <scope>NUCLEOTIDE SEQUENCE [LARGE SCALE GENOMIC DNA]</scope>
    <source>
        <strain evidence="3">CGMCC 1.10784</strain>
    </source>
</reference>
<dbReference type="Proteomes" id="UP000198855">
    <property type="component" value="Unassembled WGS sequence"/>
</dbReference>
<dbReference type="STRING" id="1045775.SAMN05216378_2596"/>
<dbReference type="EMBL" id="FOMT01000002">
    <property type="protein sequence ID" value="SFE17508.1"/>
    <property type="molecule type" value="Genomic_DNA"/>
</dbReference>
<keyword evidence="3" id="KW-1185">Reference proteome</keyword>
<dbReference type="RefSeq" id="WP_091185431.1">
    <property type="nucleotide sequence ID" value="NZ_FOMT01000002.1"/>
</dbReference>
<proteinExistence type="predicted"/>
<accession>A0A1I1YES6</accession>
<evidence type="ECO:0000313" key="3">
    <source>
        <dbReference type="Proteomes" id="UP000198855"/>
    </source>
</evidence>
<feature type="region of interest" description="Disordered" evidence="1">
    <location>
        <begin position="243"/>
        <end position="278"/>
    </location>
</feature>
<evidence type="ECO:0000313" key="2">
    <source>
        <dbReference type="EMBL" id="SFE17508.1"/>
    </source>
</evidence>
<name>A0A1I1YES6_9BACL</name>
<dbReference type="OrthoDB" id="9795163at2"/>
<protein>
    <submittedName>
        <fullName evidence="2">Uncharacterized protein</fullName>
    </submittedName>
</protein>
<feature type="compositionally biased region" description="Low complexity" evidence="1">
    <location>
        <begin position="251"/>
        <end position="260"/>
    </location>
</feature>
<feature type="compositionally biased region" description="Polar residues" evidence="1">
    <location>
        <begin position="269"/>
        <end position="278"/>
    </location>
</feature>
<gene>
    <name evidence="2" type="ORF">SAMN05216378_2596</name>
</gene>
<organism evidence="2 3">
    <name type="scientific">Paenibacillus catalpae</name>
    <dbReference type="NCBI Taxonomy" id="1045775"/>
    <lineage>
        <taxon>Bacteria</taxon>
        <taxon>Bacillati</taxon>
        <taxon>Bacillota</taxon>
        <taxon>Bacilli</taxon>
        <taxon>Bacillales</taxon>
        <taxon>Paenibacillaceae</taxon>
        <taxon>Paenibacillus</taxon>
    </lineage>
</organism>
<dbReference type="AlphaFoldDB" id="A0A1I1YES6"/>
<dbReference type="InterPro" id="IPR018679">
    <property type="entry name" value="DUF2161"/>
</dbReference>
<dbReference type="Pfam" id="PF09929">
    <property type="entry name" value="DUF2161"/>
    <property type="match status" value="1"/>
</dbReference>
<evidence type="ECO:0000256" key="1">
    <source>
        <dbReference type="SAM" id="MobiDB-lite"/>
    </source>
</evidence>